<name>A0A4Z0H242_9BACI</name>
<proteinExistence type="predicted"/>
<sequence>MYVPLYTAIPVGTWSLSKSSLTSSTDVSLVLAPIVFLLFAGFTEANSEETKHRLFGMIYLVSALLFLAVGIIRWLY</sequence>
<evidence type="ECO:0000313" key="2">
    <source>
        <dbReference type="EMBL" id="TGB03944.1"/>
    </source>
</evidence>
<keyword evidence="1" id="KW-0812">Transmembrane</keyword>
<dbReference type="Proteomes" id="UP000297982">
    <property type="component" value="Unassembled WGS sequence"/>
</dbReference>
<keyword evidence="1" id="KW-0472">Membrane</keyword>
<dbReference type="EMBL" id="SRJC01000001">
    <property type="protein sequence ID" value="TGB03944.1"/>
    <property type="molecule type" value="Genomic_DNA"/>
</dbReference>
<dbReference type="AlphaFoldDB" id="A0A4Z0H242"/>
<feature type="transmembrane region" description="Helical" evidence="1">
    <location>
        <begin position="54"/>
        <end position="75"/>
    </location>
</feature>
<dbReference type="RefSeq" id="WP_176140644.1">
    <property type="nucleotide sequence ID" value="NZ_FVYZ01000004.1"/>
</dbReference>
<evidence type="ECO:0000313" key="3">
    <source>
        <dbReference type="Proteomes" id="UP000297982"/>
    </source>
</evidence>
<feature type="transmembrane region" description="Helical" evidence="1">
    <location>
        <begin position="20"/>
        <end position="42"/>
    </location>
</feature>
<evidence type="ECO:0000256" key="1">
    <source>
        <dbReference type="SAM" id="Phobius"/>
    </source>
</evidence>
<accession>A0A4Z0H242</accession>
<organism evidence="2 3">
    <name type="scientific">Halobacillus salinus</name>
    <dbReference type="NCBI Taxonomy" id="192814"/>
    <lineage>
        <taxon>Bacteria</taxon>
        <taxon>Bacillati</taxon>
        <taxon>Bacillota</taxon>
        <taxon>Bacilli</taxon>
        <taxon>Bacillales</taxon>
        <taxon>Bacillaceae</taxon>
        <taxon>Halobacillus</taxon>
    </lineage>
</organism>
<keyword evidence="1" id="KW-1133">Transmembrane helix</keyword>
<reference evidence="2 3" key="1">
    <citation type="journal article" date="2003" name="Int. J. Syst. Evol. Microbiol.">
        <title>Halobacillus salinus sp. nov., isolated from a salt lake on the coast of the East Sea in Korea.</title>
        <authorList>
            <person name="Yoon J.H."/>
            <person name="Kang K.H."/>
            <person name="Park Y.H."/>
        </authorList>
    </citation>
    <scope>NUCLEOTIDE SEQUENCE [LARGE SCALE GENOMIC DNA]</scope>
    <source>
        <strain evidence="2 3">HSL-3</strain>
    </source>
</reference>
<keyword evidence="3" id="KW-1185">Reference proteome</keyword>
<protein>
    <submittedName>
        <fullName evidence="2">Uncharacterized protein</fullName>
    </submittedName>
</protein>
<comment type="caution">
    <text evidence="2">The sequence shown here is derived from an EMBL/GenBank/DDBJ whole genome shotgun (WGS) entry which is preliminary data.</text>
</comment>
<gene>
    <name evidence="2" type="ORF">E4663_02760</name>
</gene>